<feature type="domain" description="DUF6036" evidence="1">
    <location>
        <begin position="25"/>
        <end position="102"/>
    </location>
</feature>
<dbReference type="EMBL" id="BART01027789">
    <property type="protein sequence ID" value="GAG97323.1"/>
    <property type="molecule type" value="Genomic_DNA"/>
</dbReference>
<evidence type="ECO:0000313" key="2">
    <source>
        <dbReference type="EMBL" id="GAG97323.1"/>
    </source>
</evidence>
<accession>X1CMB9</accession>
<dbReference type="InterPro" id="IPR043519">
    <property type="entry name" value="NT_sf"/>
</dbReference>
<dbReference type="AlphaFoldDB" id="X1CMB9"/>
<organism evidence="2">
    <name type="scientific">marine sediment metagenome</name>
    <dbReference type="NCBI Taxonomy" id="412755"/>
    <lineage>
        <taxon>unclassified sequences</taxon>
        <taxon>metagenomes</taxon>
        <taxon>ecological metagenomes</taxon>
    </lineage>
</organism>
<gene>
    <name evidence="2" type="ORF">S01H4_49174</name>
</gene>
<evidence type="ECO:0000259" key="1">
    <source>
        <dbReference type="Pfam" id="PF19502"/>
    </source>
</evidence>
<feature type="non-terminal residue" evidence="2">
    <location>
        <position position="1"/>
    </location>
</feature>
<dbReference type="InterPro" id="IPR045792">
    <property type="entry name" value="DUF6036"/>
</dbReference>
<proteinExistence type="predicted"/>
<dbReference type="Pfam" id="PF19502">
    <property type="entry name" value="DUF6036"/>
    <property type="match status" value="1"/>
</dbReference>
<reference evidence="2" key="1">
    <citation type="journal article" date="2014" name="Front. Microbiol.">
        <title>High frequency of phylogenetically diverse reductive dehalogenase-homologous genes in deep subseafloor sedimentary metagenomes.</title>
        <authorList>
            <person name="Kawai M."/>
            <person name="Futagami T."/>
            <person name="Toyoda A."/>
            <person name="Takaki Y."/>
            <person name="Nishi S."/>
            <person name="Hori S."/>
            <person name="Arai W."/>
            <person name="Tsubouchi T."/>
            <person name="Morono Y."/>
            <person name="Uchiyama I."/>
            <person name="Ito T."/>
            <person name="Fujiyama A."/>
            <person name="Inagaki F."/>
            <person name="Takami H."/>
        </authorList>
    </citation>
    <scope>NUCLEOTIDE SEQUENCE</scope>
    <source>
        <strain evidence="2">Expedition CK06-06</strain>
    </source>
</reference>
<dbReference type="Gene3D" id="3.30.460.40">
    <property type="match status" value="1"/>
</dbReference>
<sequence>ILLSVDDLPELIDATSEQGIEPHIADAEAFAQKHRVLLLQHQASGTNIDISLGILPFETEIVSRSQTLNVGGINLRLPTPEDLIILKAVAHRPQDLMDIQAIAASQPDLDKGRI</sequence>
<dbReference type="SUPFAM" id="SSF81301">
    <property type="entry name" value="Nucleotidyltransferase"/>
    <property type="match status" value="1"/>
</dbReference>
<comment type="caution">
    <text evidence="2">The sequence shown here is derived from an EMBL/GenBank/DDBJ whole genome shotgun (WGS) entry which is preliminary data.</text>
</comment>
<protein>
    <recommendedName>
        <fullName evidence="1">DUF6036 domain-containing protein</fullName>
    </recommendedName>
</protein>
<name>X1CMB9_9ZZZZ</name>